<dbReference type="AlphaFoldDB" id="A0A133KSN1"/>
<organism evidence="1 2">
    <name type="scientific">Heyndrickxia coagulans</name>
    <name type="common">Weizmannia coagulans</name>
    <dbReference type="NCBI Taxonomy" id="1398"/>
    <lineage>
        <taxon>Bacteria</taxon>
        <taxon>Bacillati</taxon>
        <taxon>Bacillota</taxon>
        <taxon>Bacilli</taxon>
        <taxon>Bacillales</taxon>
        <taxon>Bacillaceae</taxon>
        <taxon>Heyndrickxia</taxon>
    </lineage>
</organism>
<reference evidence="2" key="1">
    <citation type="submission" date="2016-01" db="EMBL/GenBank/DDBJ databases">
        <authorList>
            <person name="Mitreva M."/>
            <person name="Pepin K.H."/>
            <person name="Mihindukulasuriya K.A."/>
            <person name="Fulton R."/>
            <person name="Fronick C."/>
            <person name="O'Laughlin M."/>
            <person name="Miner T."/>
            <person name="Herter B."/>
            <person name="Rosa B.A."/>
            <person name="Cordes M."/>
            <person name="Tomlinson C."/>
            <person name="Wollam A."/>
            <person name="Palsikar V.B."/>
            <person name="Mardis E.R."/>
            <person name="Wilson R.K."/>
        </authorList>
    </citation>
    <scope>NUCLEOTIDE SEQUENCE [LARGE SCALE GENOMIC DNA]</scope>
    <source>
        <strain evidence="2">GED7749B</strain>
    </source>
</reference>
<accession>A0A133KSN1</accession>
<protein>
    <submittedName>
        <fullName evidence="1">Uncharacterized protein</fullName>
    </submittedName>
</protein>
<gene>
    <name evidence="1" type="ORF">HMPREF3213_01744</name>
</gene>
<sequence>MRKLYVNFYLFLRKNIPLTFIVNGTIRYNQIFYKIFLNLSYEKTGTFRCAIKRACPLLLF</sequence>
<dbReference type="Proteomes" id="UP000070376">
    <property type="component" value="Unassembled WGS sequence"/>
</dbReference>
<evidence type="ECO:0000313" key="1">
    <source>
        <dbReference type="EMBL" id="KWZ82547.1"/>
    </source>
</evidence>
<comment type="caution">
    <text evidence="1">The sequence shown here is derived from an EMBL/GenBank/DDBJ whole genome shotgun (WGS) entry which is preliminary data.</text>
</comment>
<dbReference type="PATRIC" id="fig|1398.22.peg.1750"/>
<dbReference type="EMBL" id="LRPN01000055">
    <property type="protein sequence ID" value="KWZ82547.1"/>
    <property type="molecule type" value="Genomic_DNA"/>
</dbReference>
<proteinExistence type="predicted"/>
<name>A0A133KSN1_HEYCO</name>
<evidence type="ECO:0000313" key="2">
    <source>
        <dbReference type="Proteomes" id="UP000070376"/>
    </source>
</evidence>